<keyword evidence="1" id="KW-1133">Transmembrane helix</keyword>
<sequence>MHGEEQHEKTLIDLMMTGCIGAALAMIFQGVRASREHLGEPFNGWRFTVGLTSAGALGAMTAWGLDELGVSDQLSAMIIAMLGYVGGPLLDIMYIEVQETLQAAFDGLQKWLNEGKWDRHDHE</sequence>
<dbReference type="Pfam" id="PF16083">
    <property type="entry name" value="Phage_holin_3_3"/>
    <property type="match status" value="1"/>
</dbReference>
<keyword evidence="1" id="KW-0812">Transmembrane</keyword>
<proteinExistence type="predicted"/>
<feature type="transmembrane region" description="Helical" evidence="1">
    <location>
        <begin position="75"/>
        <end position="95"/>
    </location>
</feature>
<dbReference type="RefSeq" id="WP_009164009.1">
    <property type="nucleotide sequence ID" value="NZ_ADFP01000031.1"/>
</dbReference>
<evidence type="ECO:0008006" key="4">
    <source>
        <dbReference type="Google" id="ProtNLM"/>
    </source>
</evidence>
<feature type="transmembrane region" description="Helical" evidence="1">
    <location>
        <begin position="12"/>
        <end position="31"/>
    </location>
</feature>
<dbReference type="InterPro" id="IPR032126">
    <property type="entry name" value="LydA_holin"/>
</dbReference>
<evidence type="ECO:0000313" key="3">
    <source>
        <dbReference type="Proteomes" id="UP000006462"/>
    </source>
</evidence>
<dbReference type="EMBL" id="ADFP01000031">
    <property type="protein sequence ID" value="EFB91554.1"/>
    <property type="molecule type" value="Genomic_DNA"/>
</dbReference>
<gene>
    <name evidence="2" type="ORF">HMPREF7215_2815</name>
</gene>
<accession>A0ABM9ZXB6</accession>
<name>A0ABM9ZXB6_9BACT</name>
<evidence type="ECO:0000256" key="1">
    <source>
        <dbReference type="SAM" id="Phobius"/>
    </source>
</evidence>
<comment type="caution">
    <text evidence="2">The sequence shown here is derived from an EMBL/GenBank/DDBJ whole genome shotgun (WGS) entry which is preliminary data.</text>
</comment>
<protein>
    <recommendedName>
        <fullName evidence="4">Phage holin, lambda family</fullName>
    </recommendedName>
</protein>
<reference evidence="2 3" key="1">
    <citation type="submission" date="2009-12" db="EMBL/GenBank/DDBJ databases">
        <authorList>
            <person name="Shrivastava S."/>
            <person name="Madupu R."/>
            <person name="Durkin A.S."/>
            <person name="Torralba M."/>
            <person name="Methe B."/>
            <person name="Sutton G.G."/>
            <person name="Strausberg R.L."/>
            <person name="Nelson K.E."/>
        </authorList>
    </citation>
    <scope>NUCLEOTIDE SEQUENCE [LARGE SCALE GENOMIC DNA]</scope>
    <source>
        <strain evidence="2 3">W5455</strain>
    </source>
</reference>
<organism evidence="2 3">
    <name type="scientific">Pyramidobacter piscolens W5455</name>
    <dbReference type="NCBI Taxonomy" id="352165"/>
    <lineage>
        <taxon>Bacteria</taxon>
        <taxon>Thermotogati</taxon>
        <taxon>Synergistota</taxon>
        <taxon>Synergistia</taxon>
        <taxon>Synergistales</taxon>
        <taxon>Dethiosulfovibrionaceae</taxon>
        <taxon>Pyramidobacter</taxon>
    </lineage>
</organism>
<keyword evidence="1" id="KW-0472">Membrane</keyword>
<feature type="transmembrane region" description="Helical" evidence="1">
    <location>
        <begin position="43"/>
        <end position="63"/>
    </location>
</feature>
<evidence type="ECO:0000313" key="2">
    <source>
        <dbReference type="EMBL" id="EFB91554.1"/>
    </source>
</evidence>
<dbReference type="Proteomes" id="UP000006462">
    <property type="component" value="Unassembled WGS sequence"/>
</dbReference>
<keyword evidence="3" id="KW-1185">Reference proteome</keyword>